<reference evidence="2 3" key="1">
    <citation type="submission" date="2017-05" db="EMBL/GenBank/DDBJ databases">
        <title>Isolation of Rhodococcus sp. S2-17 biodegrading of BP-3.</title>
        <authorList>
            <person name="Lee Y."/>
            <person name="Kim K.H."/>
            <person name="Chun B.H."/>
            <person name="Jung H.S."/>
            <person name="Jeon C.O."/>
        </authorList>
    </citation>
    <scope>NUCLEOTIDE SEQUENCE [LARGE SCALE GENOMIC DNA]</scope>
    <source>
        <strain evidence="2 3">S2-17</strain>
    </source>
</reference>
<organism evidence="2 3">
    <name type="scientific">Rhodococcus oxybenzonivorans</name>
    <dbReference type="NCBI Taxonomy" id="1990687"/>
    <lineage>
        <taxon>Bacteria</taxon>
        <taxon>Bacillati</taxon>
        <taxon>Actinomycetota</taxon>
        <taxon>Actinomycetes</taxon>
        <taxon>Mycobacteriales</taxon>
        <taxon>Nocardiaceae</taxon>
        <taxon>Rhodococcus</taxon>
    </lineage>
</organism>
<dbReference type="AlphaFoldDB" id="A0A2S2C3Y4"/>
<evidence type="ECO:0000256" key="1">
    <source>
        <dbReference type="SAM" id="MobiDB-lite"/>
    </source>
</evidence>
<evidence type="ECO:0000313" key="2">
    <source>
        <dbReference type="EMBL" id="AWK75585.1"/>
    </source>
</evidence>
<dbReference type="OrthoDB" id="4481442at2"/>
<dbReference type="KEGG" id="roz:CBI38_15555"/>
<dbReference type="Proteomes" id="UP000245711">
    <property type="component" value="Chromosome"/>
</dbReference>
<sequence>MAQPTEKYRPRRIGRRAALAILSIVVIGALTAGGCGQQRTEPGGESQQDATTSTPNLVPQEVLVGMEVVQKYFAEIDRQATTSANANAAGVPEATRMVIYEGADGRRVTVSVDQYSSPDSASTAFEQAIDKSEEVQGFVALPTPSGVGEKAFAGAVTQGEETHIGYGALAGEYVIGVTSAGYPANAENIGKLTDLTRDAVEKADTA</sequence>
<accession>A0A2S2C3Y4</accession>
<evidence type="ECO:0000313" key="3">
    <source>
        <dbReference type="Proteomes" id="UP000245711"/>
    </source>
</evidence>
<dbReference type="EMBL" id="CP021354">
    <property type="protein sequence ID" value="AWK75585.1"/>
    <property type="molecule type" value="Genomic_DNA"/>
</dbReference>
<dbReference type="PROSITE" id="PS51257">
    <property type="entry name" value="PROKAR_LIPOPROTEIN"/>
    <property type="match status" value="1"/>
</dbReference>
<proteinExistence type="predicted"/>
<feature type="compositionally biased region" description="Polar residues" evidence="1">
    <location>
        <begin position="37"/>
        <end position="56"/>
    </location>
</feature>
<name>A0A2S2C3Y4_9NOCA</name>
<evidence type="ECO:0008006" key="4">
    <source>
        <dbReference type="Google" id="ProtNLM"/>
    </source>
</evidence>
<feature type="region of interest" description="Disordered" evidence="1">
    <location>
        <begin position="36"/>
        <end position="56"/>
    </location>
</feature>
<keyword evidence="3" id="KW-1185">Reference proteome</keyword>
<protein>
    <recommendedName>
        <fullName evidence="4">Lipoprotein</fullName>
    </recommendedName>
</protein>
<gene>
    <name evidence="2" type="ORF">CBI38_15555</name>
</gene>